<dbReference type="SUPFAM" id="SSF56112">
    <property type="entry name" value="Protein kinase-like (PK-like)"/>
    <property type="match status" value="1"/>
</dbReference>
<sequence>MRIVVPPSFVEERVRLAGPDAHAWLDRLPDFVAELARQWAVEVLPDPPRHGAHSLVLTARRGSQPCVLKVCWDPASTVMEAEALRAWDGRGIVRLLAARPEDGALLLERLDAGRSLADVELYEAAGVAGGLLRRLTVPRTPDQPLPAGTPKLADLGAEIAATVHDRQRGLGDPVPARWIDLVATTARDLAADAGSDLVHADLHYGNVLAADREPWLAIDPKPVAGEPEFAVPELMWTRVDEAPDAETIRDLLGVLTTAGGLDPDRARAWAIVRAVDYWLWGLGIGLTIDPPRCERVVAALV</sequence>
<dbReference type="GO" id="GO:0019748">
    <property type="term" value="P:secondary metabolic process"/>
    <property type="evidence" value="ECO:0007669"/>
    <property type="project" value="InterPro"/>
</dbReference>
<dbReference type="EMBL" id="LT629732">
    <property type="protein sequence ID" value="SDS90365.1"/>
    <property type="molecule type" value="Genomic_DNA"/>
</dbReference>
<accession>A0A1H1W047</accession>
<gene>
    <name evidence="1" type="ORF">SAMN04489717_4287</name>
</gene>
<dbReference type="Proteomes" id="UP000198983">
    <property type="component" value="Chromosome I"/>
</dbReference>
<dbReference type="GO" id="GO:0016773">
    <property type="term" value="F:phosphotransferase activity, alcohol group as acceptor"/>
    <property type="evidence" value="ECO:0007669"/>
    <property type="project" value="InterPro"/>
</dbReference>
<keyword evidence="1" id="KW-0418">Kinase</keyword>
<dbReference type="AlphaFoldDB" id="A0A1H1W047"/>
<dbReference type="OrthoDB" id="3638028at2"/>
<keyword evidence="2" id="KW-1185">Reference proteome</keyword>
<name>A0A1H1W047_9ACTN</name>
<dbReference type="STRING" id="117157.SAMN04489717_4287"/>
<dbReference type="GO" id="GO:0016301">
    <property type="term" value="F:kinase activity"/>
    <property type="evidence" value="ECO:0007669"/>
    <property type="project" value="UniProtKB-KW"/>
</dbReference>
<protein>
    <submittedName>
        <fullName evidence="1">Streptomycin 6-kinase</fullName>
    </submittedName>
</protein>
<evidence type="ECO:0000313" key="1">
    <source>
        <dbReference type="EMBL" id="SDS90365.1"/>
    </source>
</evidence>
<dbReference type="InterPro" id="IPR006748">
    <property type="entry name" value="NH2Glyco/OHUrea_AB-resist_kin"/>
</dbReference>
<dbReference type="RefSeq" id="WP_092655381.1">
    <property type="nucleotide sequence ID" value="NZ_LT629732.1"/>
</dbReference>
<organism evidence="1 2">
    <name type="scientific">Actinopolymorpha singaporensis</name>
    <dbReference type="NCBI Taxonomy" id="117157"/>
    <lineage>
        <taxon>Bacteria</taxon>
        <taxon>Bacillati</taxon>
        <taxon>Actinomycetota</taxon>
        <taxon>Actinomycetes</taxon>
        <taxon>Propionibacteriales</taxon>
        <taxon>Actinopolymorphaceae</taxon>
        <taxon>Actinopolymorpha</taxon>
    </lineage>
</organism>
<evidence type="ECO:0000313" key="2">
    <source>
        <dbReference type="Proteomes" id="UP000198983"/>
    </source>
</evidence>
<dbReference type="InterPro" id="IPR011009">
    <property type="entry name" value="Kinase-like_dom_sf"/>
</dbReference>
<reference evidence="1 2" key="1">
    <citation type="submission" date="2016-10" db="EMBL/GenBank/DDBJ databases">
        <authorList>
            <person name="de Groot N.N."/>
        </authorList>
    </citation>
    <scope>NUCLEOTIDE SEQUENCE [LARGE SCALE GENOMIC DNA]</scope>
    <source>
        <strain evidence="1 2">DSM 22024</strain>
    </source>
</reference>
<keyword evidence="1" id="KW-0808">Transferase</keyword>
<proteinExistence type="predicted"/>
<dbReference type="Pfam" id="PF04655">
    <property type="entry name" value="APH_6_hur"/>
    <property type="match status" value="1"/>
</dbReference>